<dbReference type="PROSITE" id="PS50097">
    <property type="entry name" value="BTB"/>
    <property type="match status" value="1"/>
</dbReference>
<dbReference type="InterPro" id="IPR000210">
    <property type="entry name" value="BTB/POZ_dom"/>
</dbReference>
<proteinExistence type="predicted"/>
<evidence type="ECO:0000256" key="1">
    <source>
        <dbReference type="SAM" id="MobiDB-lite"/>
    </source>
</evidence>
<dbReference type="OrthoDB" id="194443at2759"/>
<dbReference type="STRING" id="1231657.A0A1Y1ZF50"/>
<dbReference type="PANTHER" id="PTHR47843">
    <property type="entry name" value="BTB DOMAIN-CONTAINING PROTEIN-RELATED"/>
    <property type="match status" value="1"/>
</dbReference>
<keyword evidence="4" id="KW-1185">Reference proteome</keyword>
<dbReference type="AlphaFoldDB" id="A0A1Y1ZF50"/>
<feature type="region of interest" description="Disordered" evidence="1">
    <location>
        <begin position="263"/>
        <end position="299"/>
    </location>
</feature>
<dbReference type="CDD" id="cd18186">
    <property type="entry name" value="BTB_POZ_ZBTB_KLHL-like"/>
    <property type="match status" value="1"/>
</dbReference>
<feature type="domain" description="BTB" evidence="2">
    <location>
        <begin position="19"/>
        <end position="86"/>
    </location>
</feature>
<evidence type="ECO:0000313" key="3">
    <source>
        <dbReference type="EMBL" id="ORY08903.1"/>
    </source>
</evidence>
<dbReference type="EMBL" id="MCFA01000093">
    <property type="protein sequence ID" value="ORY08903.1"/>
    <property type="molecule type" value="Genomic_DNA"/>
</dbReference>
<dbReference type="InterPro" id="IPR011333">
    <property type="entry name" value="SKP1/BTB/POZ_sf"/>
</dbReference>
<gene>
    <name evidence="3" type="ORF">BCR34DRAFT_589645</name>
</gene>
<dbReference type="PANTHER" id="PTHR47843:SF2">
    <property type="entry name" value="BTB DOMAIN-CONTAINING PROTEIN"/>
    <property type="match status" value="1"/>
</dbReference>
<dbReference type="Gene3D" id="3.30.710.10">
    <property type="entry name" value="Potassium Channel Kv1.1, Chain A"/>
    <property type="match status" value="1"/>
</dbReference>
<reference evidence="3 4" key="1">
    <citation type="submission" date="2016-07" db="EMBL/GenBank/DDBJ databases">
        <title>Pervasive Adenine N6-methylation of Active Genes in Fungi.</title>
        <authorList>
            <consortium name="DOE Joint Genome Institute"/>
            <person name="Mondo S.J."/>
            <person name="Dannebaum R.O."/>
            <person name="Kuo R.C."/>
            <person name="Labutti K."/>
            <person name="Haridas S."/>
            <person name="Kuo A."/>
            <person name="Salamov A."/>
            <person name="Ahrendt S.R."/>
            <person name="Lipzen A."/>
            <person name="Sullivan W."/>
            <person name="Andreopoulos W.B."/>
            <person name="Clum A."/>
            <person name="Lindquist E."/>
            <person name="Daum C."/>
            <person name="Ramamoorthy G.K."/>
            <person name="Gryganskyi A."/>
            <person name="Culley D."/>
            <person name="Magnuson J.K."/>
            <person name="James T.Y."/>
            <person name="O'Malley M.A."/>
            <person name="Stajich J.E."/>
            <person name="Spatafora J.W."/>
            <person name="Visel A."/>
            <person name="Grigoriev I.V."/>
        </authorList>
    </citation>
    <scope>NUCLEOTIDE SEQUENCE [LARGE SCALE GENOMIC DNA]</scope>
    <source>
        <strain evidence="3 4">CBS 115471</strain>
    </source>
</reference>
<protein>
    <recommendedName>
        <fullName evidence="2">BTB domain-containing protein</fullName>
    </recommendedName>
</protein>
<dbReference type="SUPFAM" id="SSF54695">
    <property type="entry name" value="POZ domain"/>
    <property type="match status" value="1"/>
</dbReference>
<organism evidence="3 4">
    <name type="scientific">Clohesyomyces aquaticus</name>
    <dbReference type="NCBI Taxonomy" id="1231657"/>
    <lineage>
        <taxon>Eukaryota</taxon>
        <taxon>Fungi</taxon>
        <taxon>Dikarya</taxon>
        <taxon>Ascomycota</taxon>
        <taxon>Pezizomycotina</taxon>
        <taxon>Dothideomycetes</taxon>
        <taxon>Pleosporomycetidae</taxon>
        <taxon>Pleosporales</taxon>
        <taxon>Lindgomycetaceae</taxon>
        <taxon>Clohesyomyces</taxon>
    </lineage>
</organism>
<name>A0A1Y1ZF50_9PLEO</name>
<sequence>MATQCPSPAVIASGHGAPPDLILKVGPKLKEFAVHSYMLKHHSGYFHVVLHNGNMVQQFADGMSPLQSVEPDVFQVFINWVYNERLPDRWPDIVDPTCHTESEGDEGNGGAGQENWIADLLMMKIYVFATDYEVPALKSAVAMDITGFGDVDFPPFLQIVKYAFNNLKREDPILDFLVDTNCLFWDPDEDQSEDEKKREEDMYELIPNSFLLRCRKRYAEWRKYGLSMNMKELEWNVCSYHQHTTEEEEEKCRTEQAKVWAQKSSQTSPATKRGAEVISQAVPATERSVEASSPADMHDFEVIDLTGE</sequence>
<evidence type="ECO:0000259" key="2">
    <source>
        <dbReference type="PROSITE" id="PS50097"/>
    </source>
</evidence>
<accession>A0A1Y1ZF50</accession>
<comment type="caution">
    <text evidence="3">The sequence shown here is derived from an EMBL/GenBank/DDBJ whole genome shotgun (WGS) entry which is preliminary data.</text>
</comment>
<dbReference type="Pfam" id="PF00651">
    <property type="entry name" value="BTB"/>
    <property type="match status" value="1"/>
</dbReference>
<dbReference type="Proteomes" id="UP000193144">
    <property type="component" value="Unassembled WGS sequence"/>
</dbReference>
<evidence type="ECO:0000313" key="4">
    <source>
        <dbReference type="Proteomes" id="UP000193144"/>
    </source>
</evidence>